<sequence length="135" mass="14561">MNPPKTEHLPFYITAPGGTDYLFVGVTIAFISIIMLVGVLYLRLHHLPDHIASRGQKVQLELVGVLGLIAMFTHNNVFWIAALLLALITVPDISTPLASIARSLAKIAARKTATTPASVSITPTEQPLPRETGRA</sequence>
<accession>A0ACC5SST0</accession>
<name>A0ACC5SST0_ENSAD</name>
<keyword evidence="2" id="KW-1185">Reference proteome</keyword>
<protein>
    <submittedName>
        <fullName evidence="1">Uncharacterized protein</fullName>
    </submittedName>
</protein>
<dbReference type="EMBL" id="JAGGJR010000002">
    <property type="protein sequence ID" value="MBP1871907.1"/>
    <property type="molecule type" value="Genomic_DNA"/>
</dbReference>
<gene>
    <name evidence="1" type="ORF">J2Z19_001619</name>
</gene>
<reference evidence="1" key="1">
    <citation type="submission" date="2021-03" db="EMBL/GenBank/DDBJ databases">
        <title>Genomic Encyclopedia of Type Strains, Phase IV (KMG-IV): sequencing the most valuable type-strain genomes for metagenomic binning, comparative biology and taxonomic classification.</title>
        <authorList>
            <person name="Goeker M."/>
        </authorList>
    </citation>
    <scope>NUCLEOTIDE SEQUENCE</scope>
    <source>
        <strain evidence="1">DSM 18131</strain>
    </source>
</reference>
<proteinExistence type="predicted"/>
<organism evidence="1 2">
    <name type="scientific">Ensifer adhaerens</name>
    <name type="common">Sinorhizobium morelense</name>
    <dbReference type="NCBI Taxonomy" id="106592"/>
    <lineage>
        <taxon>Bacteria</taxon>
        <taxon>Pseudomonadati</taxon>
        <taxon>Pseudomonadota</taxon>
        <taxon>Alphaproteobacteria</taxon>
        <taxon>Hyphomicrobiales</taxon>
        <taxon>Rhizobiaceae</taxon>
        <taxon>Sinorhizobium/Ensifer group</taxon>
        <taxon>Ensifer</taxon>
    </lineage>
</organism>
<evidence type="ECO:0000313" key="1">
    <source>
        <dbReference type="EMBL" id="MBP1871907.1"/>
    </source>
</evidence>
<comment type="caution">
    <text evidence="1">The sequence shown here is derived from an EMBL/GenBank/DDBJ whole genome shotgun (WGS) entry which is preliminary data.</text>
</comment>
<dbReference type="Proteomes" id="UP000823773">
    <property type="component" value="Unassembled WGS sequence"/>
</dbReference>
<evidence type="ECO:0000313" key="2">
    <source>
        <dbReference type="Proteomes" id="UP000823773"/>
    </source>
</evidence>